<feature type="compositionally biased region" description="Low complexity" evidence="2">
    <location>
        <begin position="149"/>
        <end position="162"/>
    </location>
</feature>
<organism evidence="3">
    <name type="scientific">Eutreptiella gymnastica</name>
    <dbReference type="NCBI Taxonomy" id="73025"/>
    <lineage>
        <taxon>Eukaryota</taxon>
        <taxon>Discoba</taxon>
        <taxon>Euglenozoa</taxon>
        <taxon>Euglenida</taxon>
        <taxon>Spirocuta</taxon>
        <taxon>Euglenophyceae</taxon>
        <taxon>Eutreptiales</taxon>
        <taxon>Eutreptiaceae</taxon>
        <taxon>Eutreptiella</taxon>
    </lineage>
</organism>
<dbReference type="AlphaFoldDB" id="A0A7S4C9R4"/>
<evidence type="ECO:0000256" key="1">
    <source>
        <dbReference type="SAM" id="Coils"/>
    </source>
</evidence>
<accession>A0A7S4C9R4</accession>
<feature type="compositionally biased region" description="Low complexity" evidence="2">
    <location>
        <begin position="225"/>
        <end position="237"/>
    </location>
</feature>
<reference evidence="3" key="1">
    <citation type="submission" date="2021-01" db="EMBL/GenBank/DDBJ databases">
        <authorList>
            <person name="Corre E."/>
            <person name="Pelletier E."/>
            <person name="Niang G."/>
            <person name="Scheremetjew M."/>
            <person name="Finn R."/>
            <person name="Kale V."/>
            <person name="Holt S."/>
            <person name="Cochrane G."/>
            <person name="Meng A."/>
            <person name="Brown T."/>
            <person name="Cohen L."/>
        </authorList>
    </citation>
    <scope>NUCLEOTIDE SEQUENCE</scope>
    <source>
        <strain evidence="3">CCMP1594</strain>
    </source>
</reference>
<sequence length="875" mass="96565">MPPHALEVLVTVVAAAHLPVKGAPDTKVFVELTHGPVTQESARVPSRANADWAGQELLLPLQHLPLQSDTMHVKVYETTGTDPRTVAVGDVALHQLNSKSEENTICSLTPVDKVVTGSKAPEAQLFLGLKAVGFPQTSKASDHSDLGASTRSSVSSSSPTGRSRSKPPPSPVQPGRSRSPSPSAPASLTEATDTKQEATLGVTKNLTVPGAAGVSGPPASQIRKPSSGGPPASLPSGRKGSNVSSAAPVSPRVCLPRSNSGLPQDKTKALEVFCNEEALARDMHRQQETTAREALWIHRHYTRQSMKQLQHHVKELERTERDTRRLLEGHERLARTVVTTDRDRAQDFRNMMGLAARKARQELTRHEAMKREGLWAEESLSRKTVCTEAALMAPKALPARGNTGPFEGGLSLMERWEADVRGALMEAEAMHWSTMCAQVKGSLTSKELVQYETTIRNHLSDLAEAEFRTLHALRRQRSEAADHQRALTWLEMQERSMREEQEGVGRGAVIAQWYLEAAVQMRKASKRRENNMIWQWQHQLDVMETWSRSQIHRHEQQERNYLLIRVMQDLQGVLAPGAVCGASLSGDDAASSRVHPQALWKALTVADGDKPDMEPGTLVPPGATLPALTRAVQFMGDKWDRQLRVIYSRGWQDIAEAEGHQRFLLFRIMVLERHGVRAREAHRLQSQAMHDDHLQASQKEYLQSSLASVASPSVMATTISAADSTTHSIAVDQKSVALQSPGSRVTHPHRPRWRRQHRNATPKQHLKALAVPDRLSKPAPSQPAWRPAGVNRLGVDSKTLREYEADPKKVVKLEAKMYSSLLQQQALARPSPWPEASAATVPVLKRRIRAKGGGRLPSSSKYLTEETLLDLLDMC</sequence>
<feature type="compositionally biased region" description="Low complexity" evidence="2">
    <location>
        <begin position="173"/>
        <end position="187"/>
    </location>
</feature>
<proteinExistence type="predicted"/>
<gene>
    <name evidence="3" type="ORF">EGYM00163_LOCUS1493</name>
</gene>
<feature type="region of interest" description="Disordered" evidence="2">
    <location>
        <begin position="136"/>
        <end position="262"/>
    </location>
</feature>
<evidence type="ECO:0000256" key="2">
    <source>
        <dbReference type="SAM" id="MobiDB-lite"/>
    </source>
</evidence>
<evidence type="ECO:0000313" key="3">
    <source>
        <dbReference type="EMBL" id="CAE0790379.1"/>
    </source>
</evidence>
<name>A0A7S4C9R4_9EUGL</name>
<evidence type="ECO:0008006" key="4">
    <source>
        <dbReference type="Google" id="ProtNLM"/>
    </source>
</evidence>
<protein>
    <recommendedName>
        <fullName evidence="4">C2 domain-containing protein</fullName>
    </recommendedName>
</protein>
<dbReference type="EMBL" id="HBJA01004567">
    <property type="protein sequence ID" value="CAE0790379.1"/>
    <property type="molecule type" value="Transcribed_RNA"/>
</dbReference>
<feature type="compositionally biased region" description="Basic residues" evidence="2">
    <location>
        <begin position="746"/>
        <end position="762"/>
    </location>
</feature>
<feature type="region of interest" description="Disordered" evidence="2">
    <location>
        <begin position="737"/>
        <end position="762"/>
    </location>
</feature>
<feature type="coiled-coil region" evidence="1">
    <location>
        <begin position="306"/>
        <end position="333"/>
    </location>
</feature>
<keyword evidence="1" id="KW-0175">Coiled coil</keyword>